<keyword evidence="4" id="KW-0804">Transcription</keyword>
<evidence type="ECO:0000256" key="2">
    <source>
        <dbReference type="ARBA" id="ARBA00023015"/>
    </source>
</evidence>
<dbReference type="InterPro" id="IPR053181">
    <property type="entry name" value="EcdB-like_regulator"/>
</dbReference>
<dbReference type="CDD" id="cd00067">
    <property type="entry name" value="GAL4"/>
    <property type="match status" value="1"/>
</dbReference>
<dbReference type="GO" id="GO:0006351">
    <property type="term" value="P:DNA-templated transcription"/>
    <property type="evidence" value="ECO:0007669"/>
    <property type="project" value="InterPro"/>
</dbReference>
<dbReference type="PANTHER" id="PTHR47785">
    <property type="entry name" value="ZN(II)2CYS6 TRANSCRIPTION FACTOR (EUROFUNG)-RELATED-RELATED"/>
    <property type="match status" value="1"/>
</dbReference>
<evidence type="ECO:0000256" key="3">
    <source>
        <dbReference type="ARBA" id="ARBA00023125"/>
    </source>
</evidence>
<dbReference type="PANTHER" id="PTHR47785:SF6">
    <property type="entry name" value="ZN(II)2CYS6 TRANSCRIPTION FACTOR (EUROFUNG)"/>
    <property type="match status" value="1"/>
</dbReference>
<dbReference type="PROSITE" id="PS50048">
    <property type="entry name" value="ZN2_CY6_FUNGAL_2"/>
    <property type="match status" value="1"/>
</dbReference>
<evidence type="ECO:0000313" key="8">
    <source>
        <dbReference type="EMBL" id="OOQ86830.1"/>
    </source>
</evidence>
<feature type="region of interest" description="Disordered" evidence="6">
    <location>
        <begin position="156"/>
        <end position="209"/>
    </location>
</feature>
<reference evidence="9" key="1">
    <citation type="submission" date="2015-09" db="EMBL/GenBank/DDBJ databases">
        <authorList>
            <person name="Fill T.P."/>
            <person name="Baretta J.F."/>
            <person name="de Almeida L.G."/>
            <person name="Rocha M."/>
            <person name="de Souza D.H."/>
            <person name="Malavazi I."/>
            <person name="Cerdeira L.T."/>
            <person name="Hong H."/>
            <person name="Samborskyy M."/>
            <person name="de Vasconcelos A.T."/>
            <person name="Leadlay P."/>
            <person name="Rodrigues-Filho E."/>
        </authorList>
    </citation>
    <scope>NUCLEOTIDE SEQUENCE [LARGE SCALE GENOMIC DNA]</scope>
    <source>
        <strain evidence="9">LaBioMMi 136</strain>
    </source>
</reference>
<keyword evidence="3" id="KW-0238">DNA-binding</keyword>
<dbReference type="Pfam" id="PF00172">
    <property type="entry name" value="Zn_clus"/>
    <property type="match status" value="1"/>
</dbReference>
<evidence type="ECO:0000256" key="4">
    <source>
        <dbReference type="ARBA" id="ARBA00023163"/>
    </source>
</evidence>
<comment type="caution">
    <text evidence="8">The sequence shown here is derived from an EMBL/GenBank/DDBJ whole genome shotgun (WGS) entry which is preliminary data.</text>
</comment>
<dbReference type="Proteomes" id="UP000190744">
    <property type="component" value="Unassembled WGS sequence"/>
</dbReference>
<dbReference type="InterPro" id="IPR007219">
    <property type="entry name" value="XnlR_reg_dom"/>
</dbReference>
<dbReference type="Gene3D" id="4.10.240.10">
    <property type="entry name" value="Zn(2)-C6 fungal-type DNA-binding domain"/>
    <property type="match status" value="1"/>
</dbReference>
<dbReference type="SMART" id="SM00066">
    <property type="entry name" value="GAL4"/>
    <property type="match status" value="1"/>
</dbReference>
<feature type="region of interest" description="Disordered" evidence="6">
    <location>
        <begin position="572"/>
        <end position="601"/>
    </location>
</feature>
<sequence>MSKRSFDESRGSQPSEADHNGLLPVHELLSPDDQERDPTPPAGQTKKPRNFIATVACETCRLKKTRCDESRPKCGLCKSLGLDCVYNERKSSKSVLPKVHWGIMLRFNVADHWSRRDQSLTMIMSTLHRLETKLENIPSSILSDLQSLEGQLRYVGDRSQEVNPSPSRRDEGRHTSIMPSTMTPGFTPAARNGDDFDWEQNQSTPDASGRISISFSQHGVILWPGARSILPEQLLSAYELLGKNYVIELESTRPPLPMFTSPFPLHSGDHWLEVLPLAMIKGLADAFFAVFNPFTPIMDKSFFFSFTLGAAIESGFGYTMESCLVLNVLALGCLGMLAYQEGNYPLPGTQSHRFEPPEWMNVVYEEQPGLRFFNEARRRIGFLMCNNDIQSCQFFLLSSVYYSQIPRPMDAWAMIHRAATCCLSMLTNHDVSFDEWEGDMKSRVYWNCLMNETILVQELHLPPSGLSRLEEQVPIPKFIAFESTGYSSTRYPSSTVVDDSYFQYHFLAQVAHRIILTRIRHSLYFYSDSGTIPLPAVNTELHHQLEQWRNNLPSAIQFTDAQLQPCYSTPAADMSSVHPSPASAASPNHVTPRPADSSRPLSPAVAVTDAMLRGRYMIAKFHIGRPYLYKALRIPNLLTDDDLEQIKSGLHNAMDWPVTQGIFRKMKSCIPIKFAFCSQFFGQILLFYCIAHSPSARVRDTLPSGWERWNEEMMRFLDDCARTSPAVAQDLELLRSLWPGHE</sequence>
<keyword evidence="1" id="KW-0479">Metal-binding</keyword>
<dbReference type="CDD" id="cd12148">
    <property type="entry name" value="fungal_TF_MHR"/>
    <property type="match status" value="1"/>
</dbReference>
<feature type="compositionally biased region" description="Basic and acidic residues" evidence="6">
    <location>
        <begin position="1"/>
        <end position="10"/>
    </location>
</feature>
<dbReference type="AlphaFoldDB" id="A0A1S9RNG8"/>
<feature type="region of interest" description="Disordered" evidence="6">
    <location>
        <begin position="1"/>
        <end position="47"/>
    </location>
</feature>
<evidence type="ECO:0000259" key="7">
    <source>
        <dbReference type="PROSITE" id="PS50048"/>
    </source>
</evidence>
<evidence type="ECO:0000256" key="5">
    <source>
        <dbReference type="ARBA" id="ARBA00023242"/>
    </source>
</evidence>
<evidence type="ECO:0000313" key="9">
    <source>
        <dbReference type="Proteomes" id="UP000190744"/>
    </source>
</evidence>
<dbReference type="GO" id="GO:0000981">
    <property type="term" value="F:DNA-binding transcription factor activity, RNA polymerase II-specific"/>
    <property type="evidence" value="ECO:0007669"/>
    <property type="project" value="InterPro"/>
</dbReference>
<dbReference type="Pfam" id="PF04082">
    <property type="entry name" value="Fungal_trans"/>
    <property type="match status" value="1"/>
</dbReference>
<dbReference type="InterPro" id="IPR001138">
    <property type="entry name" value="Zn2Cys6_DnaBD"/>
</dbReference>
<organism evidence="8 9">
    <name type="scientific">Penicillium brasilianum</name>
    <dbReference type="NCBI Taxonomy" id="104259"/>
    <lineage>
        <taxon>Eukaryota</taxon>
        <taxon>Fungi</taxon>
        <taxon>Dikarya</taxon>
        <taxon>Ascomycota</taxon>
        <taxon>Pezizomycotina</taxon>
        <taxon>Eurotiomycetes</taxon>
        <taxon>Eurotiomycetidae</taxon>
        <taxon>Eurotiales</taxon>
        <taxon>Aspergillaceae</taxon>
        <taxon>Penicillium</taxon>
    </lineage>
</organism>
<feature type="compositionally biased region" description="Polar residues" evidence="6">
    <location>
        <begin position="199"/>
        <end position="209"/>
    </location>
</feature>
<protein>
    <submittedName>
        <fullName evidence="8">Putative C6 finger domain protein</fullName>
    </submittedName>
</protein>
<evidence type="ECO:0000256" key="6">
    <source>
        <dbReference type="SAM" id="MobiDB-lite"/>
    </source>
</evidence>
<dbReference type="EMBL" id="LJBN01000133">
    <property type="protein sequence ID" value="OOQ86830.1"/>
    <property type="molecule type" value="Genomic_DNA"/>
</dbReference>
<dbReference type="GO" id="GO:0003677">
    <property type="term" value="F:DNA binding"/>
    <property type="evidence" value="ECO:0007669"/>
    <property type="project" value="UniProtKB-KW"/>
</dbReference>
<dbReference type="PROSITE" id="PS00463">
    <property type="entry name" value="ZN2_CY6_FUNGAL_1"/>
    <property type="match status" value="1"/>
</dbReference>
<keyword evidence="2" id="KW-0805">Transcription regulation</keyword>
<dbReference type="InterPro" id="IPR036864">
    <property type="entry name" value="Zn2-C6_fun-type_DNA-bd_sf"/>
</dbReference>
<gene>
    <name evidence="8" type="ORF">PEBR_19772</name>
</gene>
<keyword evidence="5" id="KW-0539">Nucleus</keyword>
<feature type="domain" description="Zn(2)-C6 fungal-type" evidence="7">
    <location>
        <begin position="56"/>
        <end position="86"/>
    </location>
</feature>
<accession>A0A1S9RNG8</accession>
<name>A0A1S9RNG8_PENBI</name>
<dbReference type="SUPFAM" id="SSF57701">
    <property type="entry name" value="Zn2/Cys6 DNA-binding domain"/>
    <property type="match status" value="1"/>
</dbReference>
<dbReference type="GO" id="GO:0008270">
    <property type="term" value="F:zinc ion binding"/>
    <property type="evidence" value="ECO:0007669"/>
    <property type="project" value="InterPro"/>
</dbReference>
<evidence type="ECO:0000256" key="1">
    <source>
        <dbReference type="ARBA" id="ARBA00022723"/>
    </source>
</evidence>
<proteinExistence type="predicted"/>